<dbReference type="InterPro" id="IPR027540">
    <property type="entry name" value="Coq4_euk"/>
</dbReference>
<dbReference type="GO" id="GO:0120539">
    <property type="term" value="F:4-hydroxy-3-methoxy-5-polyprenylbenzoate decarboxylase activity"/>
    <property type="evidence" value="ECO:0007669"/>
    <property type="project" value="UniProtKB-EC"/>
</dbReference>
<feature type="binding site" evidence="6">
    <location>
        <position position="195"/>
    </location>
    <ligand>
        <name>Zn(2+)</name>
        <dbReference type="ChEBI" id="CHEBI:29105"/>
    </ligand>
</feature>
<comment type="pathway">
    <text evidence="6">Cofactor biosynthesis; ubiquinone biosynthesis.</text>
</comment>
<feature type="binding site" evidence="6">
    <location>
        <position position="191"/>
    </location>
    <ligand>
        <name>Zn(2+)</name>
        <dbReference type="ChEBI" id="CHEBI:29105"/>
    </ligand>
</feature>
<keyword evidence="4 6" id="KW-0472">Membrane</keyword>
<keyword evidence="1 6" id="KW-0831">Ubiquinone biosynthesis</keyword>
<evidence type="ECO:0000256" key="6">
    <source>
        <dbReference type="HAMAP-Rule" id="MF_03111"/>
    </source>
</evidence>
<protein>
    <recommendedName>
        <fullName evidence="6">Ubiquinone biosynthesis protein COQ4 homolog, mitochondrial</fullName>
    </recommendedName>
    <alternativeName>
        <fullName evidence="6">4-hydroxy-3-methoxy-5-polyprenylbenzoate decarboxylase</fullName>
        <ecNumber evidence="6">4.1.1.130</ecNumber>
    </alternativeName>
    <alternativeName>
        <fullName evidence="6">Coenzyme Q biosynthesis protein 4 homolog</fullName>
    </alternativeName>
</protein>
<gene>
    <name evidence="7" type="ORF">D9Q98_005075</name>
</gene>
<feature type="binding site" evidence="6">
    <location>
        <position position="207"/>
    </location>
    <ligand>
        <name>Zn(2+)</name>
        <dbReference type="ChEBI" id="CHEBI:29105"/>
    </ligand>
</feature>
<comment type="function">
    <text evidence="6">Lyase that catalyzes the C1-decarboxylation of 4-hydroxy-3-methoxy-5-(all-trans-polyprenyl)benzoic acid into 2-methoxy-6-(all-trans-polyprenyl)phenol during ubiquinone biosynthesis.</text>
</comment>
<keyword evidence="8" id="KW-1185">Reference proteome</keyword>
<keyword evidence="6" id="KW-0479">Metal-binding</keyword>
<keyword evidence="3 6" id="KW-0496">Mitochondrion</keyword>
<keyword evidence="2 6" id="KW-0999">Mitochondrion inner membrane</keyword>
<name>A0A9D4YWM4_CHLVU</name>
<dbReference type="PANTHER" id="PTHR12922:SF7">
    <property type="entry name" value="UBIQUINONE BIOSYNTHESIS PROTEIN COQ4 HOMOLOG, MITOCHONDRIAL"/>
    <property type="match status" value="1"/>
</dbReference>
<dbReference type="InterPro" id="IPR007715">
    <property type="entry name" value="Coq4"/>
</dbReference>
<keyword evidence="5 6" id="KW-0456">Lyase</keyword>
<keyword evidence="6" id="KW-0862">Zinc</keyword>
<organism evidence="7 8">
    <name type="scientific">Chlorella vulgaris</name>
    <name type="common">Green alga</name>
    <dbReference type="NCBI Taxonomy" id="3077"/>
    <lineage>
        <taxon>Eukaryota</taxon>
        <taxon>Viridiplantae</taxon>
        <taxon>Chlorophyta</taxon>
        <taxon>core chlorophytes</taxon>
        <taxon>Trebouxiophyceae</taxon>
        <taxon>Chlorellales</taxon>
        <taxon>Chlorellaceae</taxon>
        <taxon>Chlorella clade</taxon>
        <taxon>Chlorella</taxon>
    </lineage>
</organism>
<comment type="subcellular location">
    <subcellularLocation>
        <location evidence="6">Mitochondrion inner membrane</location>
        <topology evidence="6">Peripheral membrane protein</topology>
        <orientation evidence="6">Matrix side</orientation>
    </subcellularLocation>
</comment>
<dbReference type="EMBL" id="SIDB01000007">
    <property type="protein sequence ID" value="KAI3430480.1"/>
    <property type="molecule type" value="Genomic_DNA"/>
</dbReference>
<comment type="subunit">
    <text evidence="6">Component of a multi-subunit COQ enzyme complex.</text>
</comment>
<comment type="cofactor">
    <cofactor evidence="6">
        <name>Zn(2+)</name>
        <dbReference type="ChEBI" id="CHEBI:29105"/>
    </cofactor>
</comment>
<evidence type="ECO:0000256" key="2">
    <source>
        <dbReference type="ARBA" id="ARBA00022792"/>
    </source>
</evidence>
<accession>A0A9D4YWM4</accession>
<comment type="similarity">
    <text evidence="6">Belongs to the COQ4 family.</text>
</comment>
<evidence type="ECO:0000256" key="3">
    <source>
        <dbReference type="ARBA" id="ARBA00023128"/>
    </source>
</evidence>
<evidence type="ECO:0000313" key="7">
    <source>
        <dbReference type="EMBL" id="KAI3430480.1"/>
    </source>
</evidence>
<sequence>MAACLRASRAAVVALSGWRQVRWASGGPLKALLEAASGLVTRPPAQYATHVPLSGLEKGAVALLSLWGSFADPRRADLVAASGETTGLPAIHAMRERMRRSETGRLILQQQPLITDEVVAPCWDMPEHTFGGAYARFMGTRGFQASGRPPCRRAHSTAHRLVHGESRSLCFLPFVDEAELAYVITRARQVHDFWHVLFGCHTNVFGEVALKAVEFVQTGLPMTGLAVLAGEWRLKAEDRRLLNEQFLPWALHAGARAPDLMCIYYEKHFQESLEELRLRWRIEVAPSVQQNMQRAARLQASLPLSGAPV</sequence>
<proteinExistence type="inferred from homology"/>
<dbReference type="PANTHER" id="PTHR12922">
    <property type="entry name" value="UBIQUINONE BIOSYNTHESIS PROTEIN"/>
    <property type="match status" value="1"/>
</dbReference>
<reference evidence="7" key="1">
    <citation type="journal article" date="2019" name="Plant J.">
        <title>Chlorella vulgaris genome assembly and annotation reveals the molecular basis for metabolic acclimation to high light conditions.</title>
        <authorList>
            <person name="Cecchin M."/>
            <person name="Marcolungo L."/>
            <person name="Rossato M."/>
            <person name="Girolomoni L."/>
            <person name="Cosentino E."/>
            <person name="Cuine S."/>
            <person name="Li-Beisson Y."/>
            <person name="Delledonne M."/>
            <person name="Ballottari M."/>
        </authorList>
    </citation>
    <scope>NUCLEOTIDE SEQUENCE</scope>
    <source>
        <strain evidence="7">211/11P</strain>
    </source>
</reference>
<dbReference type="EC" id="4.1.1.130" evidence="6"/>
<comment type="caution">
    <text evidence="7">The sequence shown here is derived from an EMBL/GenBank/DDBJ whole genome shotgun (WGS) entry which is preliminary data.</text>
</comment>
<comment type="catalytic activity">
    <reaction evidence="6">
        <text>a 4-hydroxy-3-methoxy-5-(all-trans-polyprenyl)benzoate + H(+) = a 2-methoxy-6-(all-trans-polyprenyl)phenol + CO2</text>
        <dbReference type="Rhea" id="RHEA:81179"/>
        <dbReference type="Rhea" id="RHEA-COMP:9551"/>
        <dbReference type="Rhea" id="RHEA-COMP:10931"/>
        <dbReference type="ChEBI" id="CHEBI:15378"/>
        <dbReference type="ChEBI" id="CHEBI:16526"/>
        <dbReference type="ChEBI" id="CHEBI:62731"/>
        <dbReference type="ChEBI" id="CHEBI:84443"/>
        <dbReference type="EC" id="4.1.1.130"/>
    </reaction>
</comment>
<evidence type="ECO:0000256" key="4">
    <source>
        <dbReference type="ARBA" id="ARBA00023136"/>
    </source>
</evidence>
<dbReference type="Proteomes" id="UP001055712">
    <property type="component" value="Unassembled WGS sequence"/>
</dbReference>
<dbReference type="AlphaFoldDB" id="A0A9D4YWM4"/>
<dbReference type="OrthoDB" id="4249at2759"/>
<dbReference type="GO" id="GO:0031314">
    <property type="term" value="C:extrinsic component of mitochondrial inner membrane"/>
    <property type="evidence" value="ECO:0007669"/>
    <property type="project" value="UniProtKB-UniRule"/>
</dbReference>
<evidence type="ECO:0000256" key="1">
    <source>
        <dbReference type="ARBA" id="ARBA00022688"/>
    </source>
</evidence>
<reference evidence="7" key="2">
    <citation type="submission" date="2020-11" db="EMBL/GenBank/DDBJ databases">
        <authorList>
            <person name="Cecchin M."/>
            <person name="Marcolungo L."/>
            <person name="Rossato M."/>
            <person name="Girolomoni L."/>
            <person name="Cosentino E."/>
            <person name="Cuine S."/>
            <person name="Li-Beisson Y."/>
            <person name="Delledonne M."/>
            <person name="Ballottari M."/>
        </authorList>
    </citation>
    <scope>NUCLEOTIDE SEQUENCE</scope>
    <source>
        <strain evidence="7">211/11P</strain>
        <tissue evidence="7">Whole cell</tissue>
    </source>
</reference>
<dbReference type="HAMAP" id="MF_03111">
    <property type="entry name" value="Coq4"/>
    <property type="match status" value="1"/>
</dbReference>
<evidence type="ECO:0000256" key="5">
    <source>
        <dbReference type="ARBA" id="ARBA00023239"/>
    </source>
</evidence>
<feature type="binding site" evidence="6">
    <location>
        <position position="192"/>
    </location>
    <ligand>
        <name>Zn(2+)</name>
        <dbReference type="ChEBI" id="CHEBI:29105"/>
    </ligand>
</feature>
<dbReference type="Pfam" id="PF05019">
    <property type="entry name" value="Coq4"/>
    <property type="match status" value="2"/>
</dbReference>
<evidence type="ECO:0000313" key="8">
    <source>
        <dbReference type="Proteomes" id="UP001055712"/>
    </source>
</evidence>
<dbReference type="GO" id="GO:0008270">
    <property type="term" value="F:zinc ion binding"/>
    <property type="evidence" value="ECO:0007669"/>
    <property type="project" value="UniProtKB-UniRule"/>
</dbReference>